<keyword evidence="2" id="KW-1185">Reference proteome</keyword>
<comment type="caution">
    <text evidence="1">The sequence shown here is derived from an EMBL/GenBank/DDBJ whole genome shotgun (WGS) entry which is preliminary data.</text>
</comment>
<dbReference type="Proteomes" id="UP001152888">
    <property type="component" value="Unassembled WGS sequence"/>
</dbReference>
<evidence type="ECO:0000313" key="2">
    <source>
        <dbReference type="Proteomes" id="UP001152888"/>
    </source>
</evidence>
<accession>A0A9P0JWI1</accession>
<name>A0A9P0JWI1_ACAOB</name>
<protein>
    <submittedName>
        <fullName evidence="1">Uncharacterized protein</fullName>
    </submittedName>
</protein>
<dbReference type="OrthoDB" id="10065625at2759"/>
<reference evidence="1" key="1">
    <citation type="submission" date="2022-03" db="EMBL/GenBank/DDBJ databases">
        <authorList>
            <person name="Sayadi A."/>
        </authorList>
    </citation>
    <scope>NUCLEOTIDE SEQUENCE</scope>
</reference>
<proteinExistence type="predicted"/>
<dbReference type="EMBL" id="CAKOFQ010006701">
    <property type="protein sequence ID" value="CAH1962345.1"/>
    <property type="molecule type" value="Genomic_DNA"/>
</dbReference>
<dbReference type="AlphaFoldDB" id="A0A9P0JWI1"/>
<sequence>MSDRHYGFRYQRSTGDFLAYVTHLWSKLIQSYERNQKNVRKIAIYSPIQGTVTICLGYKGDPKITRRHGALWRYRVPSKM</sequence>
<gene>
    <name evidence="1" type="ORF">ACAOBT_LOCUS4635</name>
</gene>
<organism evidence="1 2">
    <name type="scientific">Acanthoscelides obtectus</name>
    <name type="common">Bean weevil</name>
    <name type="synonym">Bruchus obtectus</name>
    <dbReference type="NCBI Taxonomy" id="200917"/>
    <lineage>
        <taxon>Eukaryota</taxon>
        <taxon>Metazoa</taxon>
        <taxon>Ecdysozoa</taxon>
        <taxon>Arthropoda</taxon>
        <taxon>Hexapoda</taxon>
        <taxon>Insecta</taxon>
        <taxon>Pterygota</taxon>
        <taxon>Neoptera</taxon>
        <taxon>Endopterygota</taxon>
        <taxon>Coleoptera</taxon>
        <taxon>Polyphaga</taxon>
        <taxon>Cucujiformia</taxon>
        <taxon>Chrysomeloidea</taxon>
        <taxon>Chrysomelidae</taxon>
        <taxon>Bruchinae</taxon>
        <taxon>Bruchini</taxon>
        <taxon>Acanthoscelides</taxon>
    </lineage>
</organism>
<evidence type="ECO:0000313" key="1">
    <source>
        <dbReference type="EMBL" id="CAH1962345.1"/>
    </source>
</evidence>